<reference evidence="1 2" key="1">
    <citation type="submission" date="2016-10" db="EMBL/GenBank/DDBJ databases">
        <authorList>
            <person name="de Groot N.N."/>
        </authorList>
    </citation>
    <scope>NUCLEOTIDE SEQUENCE [LARGE SCALE GENOMIC DNA]</scope>
    <source>
        <strain evidence="1 2">DSM 6793</strain>
    </source>
</reference>
<dbReference type="Proteomes" id="UP000199514">
    <property type="component" value="Unassembled WGS sequence"/>
</dbReference>
<protein>
    <recommendedName>
        <fullName evidence="3">Outer membrane protein beta-barrel domain-containing protein</fullName>
    </recommendedName>
</protein>
<organism evidence="1 2">
    <name type="scientific">Flexibacter flexilis DSM 6793</name>
    <dbReference type="NCBI Taxonomy" id="927664"/>
    <lineage>
        <taxon>Bacteria</taxon>
        <taxon>Pseudomonadati</taxon>
        <taxon>Bacteroidota</taxon>
        <taxon>Cytophagia</taxon>
        <taxon>Cytophagales</taxon>
        <taxon>Flexibacteraceae</taxon>
        <taxon>Flexibacter</taxon>
    </lineage>
</organism>
<keyword evidence="2" id="KW-1185">Reference proteome</keyword>
<evidence type="ECO:0008006" key="3">
    <source>
        <dbReference type="Google" id="ProtNLM"/>
    </source>
</evidence>
<gene>
    <name evidence="1" type="ORF">SAMN05421780_104169</name>
</gene>
<sequence>MSLICFFINFQPIIIMKKVLVFILLLSLGLTAAQAQKKSTKKKSTSSSSSSGNGKPWGLGLKFGEPFGLTLKHYTGGNAWDLTLGRSFRSRRHDDYYYRSGGLSATFTYQWTKNVSDVQGLGWYYGLGAQVASRSYYKRYNNGWYYDDYETRIALGAVGVLGMEYTFDEVPLSVFLEATPYVELTPATLWIDLNGSIGGRFRF</sequence>
<dbReference type="EMBL" id="FOLE01000004">
    <property type="protein sequence ID" value="SFC30032.1"/>
    <property type="molecule type" value="Genomic_DNA"/>
</dbReference>
<dbReference type="AlphaFoldDB" id="A0A1I1I2J6"/>
<evidence type="ECO:0000313" key="1">
    <source>
        <dbReference type="EMBL" id="SFC30032.1"/>
    </source>
</evidence>
<proteinExistence type="predicted"/>
<evidence type="ECO:0000313" key="2">
    <source>
        <dbReference type="Proteomes" id="UP000199514"/>
    </source>
</evidence>
<name>A0A1I1I2J6_9BACT</name>
<accession>A0A1I1I2J6</accession>
<dbReference type="STRING" id="927664.SAMN05421780_104169"/>